<feature type="compositionally biased region" description="Basic and acidic residues" evidence="3">
    <location>
        <begin position="44"/>
        <end position="60"/>
    </location>
</feature>
<dbReference type="Proteomes" id="UP000179258">
    <property type="component" value="Unassembled WGS sequence"/>
</dbReference>
<sequence>MSFFEKLKMNIAEDEAQTEQKPKKRGRPKGAAKKTENVSPPDDTESRPKKPSPRKWDEEQDQKFGELAIDVYETENELVVQAPVAGVKPEELDISVEDNMLVIRGERPPATTETLGQNFILRECYWGLFSRRLVLPVEVDGNKIKASLERGVLTIRMPKIESKGKKKIAVQEMEE</sequence>
<feature type="domain" description="SHSP" evidence="4">
    <location>
        <begin position="60"/>
        <end position="175"/>
    </location>
</feature>
<dbReference type="AlphaFoldDB" id="A0A1G2R6X3"/>
<dbReference type="Pfam" id="PF00011">
    <property type="entry name" value="HSP20"/>
    <property type="match status" value="1"/>
</dbReference>
<name>A0A1G2R6X3_9BACT</name>
<dbReference type="PANTHER" id="PTHR11527">
    <property type="entry name" value="HEAT-SHOCK PROTEIN 20 FAMILY MEMBER"/>
    <property type="match status" value="1"/>
</dbReference>
<evidence type="ECO:0000313" key="5">
    <source>
        <dbReference type="EMBL" id="OHA68477.1"/>
    </source>
</evidence>
<gene>
    <name evidence="5" type="ORF">A3D59_00685</name>
</gene>
<feature type="region of interest" description="Disordered" evidence="3">
    <location>
        <begin position="1"/>
        <end position="60"/>
    </location>
</feature>
<dbReference type="EMBL" id="MHTX01000016">
    <property type="protein sequence ID" value="OHA68477.1"/>
    <property type="molecule type" value="Genomic_DNA"/>
</dbReference>
<comment type="caution">
    <text evidence="5">The sequence shown here is derived from an EMBL/GenBank/DDBJ whole genome shotgun (WGS) entry which is preliminary data.</text>
</comment>
<feature type="compositionally biased region" description="Basic residues" evidence="3">
    <location>
        <begin position="22"/>
        <end position="32"/>
    </location>
</feature>
<dbReference type="CDD" id="cd06464">
    <property type="entry name" value="ACD_sHsps-like"/>
    <property type="match status" value="1"/>
</dbReference>
<protein>
    <recommendedName>
        <fullName evidence="4">SHSP domain-containing protein</fullName>
    </recommendedName>
</protein>
<dbReference type="InterPro" id="IPR002068">
    <property type="entry name" value="A-crystallin/Hsp20_dom"/>
</dbReference>
<dbReference type="InterPro" id="IPR031107">
    <property type="entry name" value="Small_HSP"/>
</dbReference>
<comment type="similarity">
    <text evidence="1 2">Belongs to the small heat shock protein (HSP20) family.</text>
</comment>
<dbReference type="Gene3D" id="2.60.40.790">
    <property type="match status" value="1"/>
</dbReference>
<organism evidence="5 6">
    <name type="scientific">Candidatus Wildermuthbacteria bacterium RIFCSPHIGHO2_02_FULL_47_17</name>
    <dbReference type="NCBI Taxonomy" id="1802452"/>
    <lineage>
        <taxon>Bacteria</taxon>
        <taxon>Candidatus Wildermuthiibacteriota</taxon>
    </lineage>
</organism>
<accession>A0A1G2R6X3</accession>
<evidence type="ECO:0000256" key="3">
    <source>
        <dbReference type="SAM" id="MobiDB-lite"/>
    </source>
</evidence>
<evidence type="ECO:0000313" key="6">
    <source>
        <dbReference type="Proteomes" id="UP000179258"/>
    </source>
</evidence>
<dbReference type="InterPro" id="IPR008978">
    <property type="entry name" value="HSP20-like_chaperone"/>
</dbReference>
<evidence type="ECO:0000256" key="1">
    <source>
        <dbReference type="PROSITE-ProRule" id="PRU00285"/>
    </source>
</evidence>
<evidence type="ECO:0000256" key="2">
    <source>
        <dbReference type="RuleBase" id="RU003616"/>
    </source>
</evidence>
<dbReference type="PROSITE" id="PS01031">
    <property type="entry name" value="SHSP"/>
    <property type="match status" value="1"/>
</dbReference>
<proteinExistence type="inferred from homology"/>
<dbReference type="SUPFAM" id="SSF49764">
    <property type="entry name" value="HSP20-like chaperones"/>
    <property type="match status" value="1"/>
</dbReference>
<evidence type="ECO:0000259" key="4">
    <source>
        <dbReference type="PROSITE" id="PS01031"/>
    </source>
</evidence>
<reference evidence="5 6" key="1">
    <citation type="journal article" date="2016" name="Nat. Commun.">
        <title>Thousands of microbial genomes shed light on interconnected biogeochemical processes in an aquifer system.</title>
        <authorList>
            <person name="Anantharaman K."/>
            <person name="Brown C.T."/>
            <person name="Hug L.A."/>
            <person name="Sharon I."/>
            <person name="Castelle C.J."/>
            <person name="Probst A.J."/>
            <person name="Thomas B.C."/>
            <person name="Singh A."/>
            <person name="Wilkins M.J."/>
            <person name="Karaoz U."/>
            <person name="Brodie E.L."/>
            <person name="Williams K.H."/>
            <person name="Hubbard S.S."/>
            <person name="Banfield J.F."/>
        </authorList>
    </citation>
    <scope>NUCLEOTIDE SEQUENCE [LARGE SCALE GENOMIC DNA]</scope>
</reference>